<feature type="transmembrane region" description="Helical" evidence="7">
    <location>
        <begin position="543"/>
        <end position="563"/>
    </location>
</feature>
<accession>A0AAD5BDD9</accession>
<evidence type="ECO:0000256" key="4">
    <source>
        <dbReference type="ARBA" id="ARBA00022989"/>
    </source>
</evidence>
<dbReference type="RefSeq" id="XP_051607987.1">
    <property type="nucleotide sequence ID" value="XM_051752915.1"/>
</dbReference>
<evidence type="ECO:0000313" key="9">
    <source>
        <dbReference type="EMBL" id="KAI5956005.1"/>
    </source>
</evidence>
<feature type="compositionally biased region" description="Low complexity" evidence="6">
    <location>
        <begin position="17"/>
        <end position="27"/>
    </location>
</feature>
<dbReference type="AlphaFoldDB" id="A0AAD5BDD9"/>
<feature type="transmembrane region" description="Helical" evidence="7">
    <location>
        <begin position="291"/>
        <end position="314"/>
    </location>
</feature>
<reference evidence="9 10" key="1">
    <citation type="journal article" date="2022" name="DNA Res.">
        <title>Genome analysis of five recently described species of the CUG-Ser clade uncovers Candida theae as a new hybrid lineage with pathogenic potential in the Candida parapsilosis species complex.</title>
        <authorList>
            <person name="Mixao V."/>
            <person name="Del Olmo V."/>
            <person name="Hegedusova E."/>
            <person name="Saus E."/>
            <person name="Pryszcz L."/>
            <person name="Cillingova A."/>
            <person name="Nosek J."/>
            <person name="Gabaldon T."/>
        </authorList>
    </citation>
    <scope>NUCLEOTIDE SEQUENCE [LARGE SCALE GENOMIC DNA]</scope>
    <source>
        <strain evidence="9 10">CBS 12239</strain>
    </source>
</reference>
<evidence type="ECO:0000256" key="7">
    <source>
        <dbReference type="SAM" id="Phobius"/>
    </source>
</evidence>
<evidence type="ECO:0000313" key="10">
    <source>
        <dbReference type="Proteomes" id="UP001204833"/>
    </source>
</evidence>
<keyword evidence="3 7" id="KW-0812">Transmembrane</keyword>
<dbReference type="PANTHER" id="PTHR23502:SF31">
    <property type="entry name" value="POLYAMINE TRANSPORTER 1"/>
    <property type="match status" value="1"/>
</dbReference>
<protein>
    <recommendedName>
        <fullName evidence="8">Major facilitator superfamily (MFS) profile domain-containing protein</fullName>
    </recommendedName>
</protein>
<feature type="transmembrane region" description="Helical" evidence="7">
    <location>
        <begin position="439"/>
        <end position="458"/>
    </location>
</feature>
<evidence type="ECO:0000256" key="5">
    <source>
        <dbReference type="ARBA" id="ARBA00023136"/>
    </source>
</evidence>
<dbReference type="GO" id="GO:0022857">
    <property type="term" value="F:transmembrane transporter activity"/>
    <property type="evidence" value="ECO:0007669"/>
    <property type="project" value="InterPro"/>
</dbReference>
<feature type="domain" description="Major facilitator superfamily (MFS) profile" evidence="8">
    <location>
        <begin position="168"/>
        <end position="610"/>
    </location>
</feature>
<feature type="compositionally biased region" description="Polar residues" evidence="6">
    <location>
        <begin position="40"/>
        <end position="56"/>
    </location>
</feature>
<organism evidence="9 10">
    <name type="scientific">Candida theae</name>
    <dbReference type="NCBI Taxonomy" id="1198502"/>
    <lineage>
        <taxon>Eukaryota</taxon>
        <taxon>Fungi</taxon>
        <taxon>Dikarya</taxon>
        <taxon>Ascomycota</taxon>
        <taxon>Saccharomycotina</taxon>
        <taxon>Pichiomycetes</taxon>
        <taxon>Debaryomycetaceae</taxon>
        <taxon>Candida/Lodderomyces clade</taxon>
        <taxon>Candida</taxon>
    </lineage>
</organism>
<keyword evidence="10" id="KW-1185">Reference proteome</keyword>
<dbReference type="Gene3D" id="1.20.1250.20">
    <property type="entry name" value="MFS general substrate transporter like domains"/>
    <property type="match status" value="1"/>
</dbReference>
<dbReference type="PANTHER" id="PTHR23502">
    <property type="entry name" value="MAJOR FACILITATOR SUPERFAMILY"/>
    <property type="match status" value="1"/>
</dbReference>
<comment type="subcellular location">
    <subcellularLocation>
        <location evidence="1">Membrane</location>
        <topology evidence="1">Multi-pass membrane protein</topology>
    </subcellularLocation>
</comment>
<dbReference type="SUPFAM" id="SSF103473">
    <property type="entry name" value="MFS general substrate transporter"/>
    <property type="match status" value="1"/>
</dbReference>
<feature type="transmembrane region" description="Helical" evidence="7">
    <location>
        <begin position="202"/>
        <end position="222"/>
    </location>
</feature>
<proteinExistence type="predicted"/>
<evidence type="ECO:0000256" key="3">
    <source>
        <dbReference type="ARBA" id="ARBA00022692"/>
    </source>
</evidence>
<dbReference type="Proteomes" id="UP001204833">
    <property type="component" value="Unassembled WGS sequence"/>
</dbReference>
<feature type="transmembrane region" description="Helical" evidence="7">
    <location>
        <begin position="509"/>
        <end position="531"/>
    </location>
</feature>
<comment type="caution">
    <text evidence="9">The sequence shown here is derived from an EMBL/GenBank/DDBJ whole genome shotgun (WGS) entry which is preliminary data.</text>
</comment>
<feature type="transmembrane region" description="Helical" evidence="7">
    <location>
        <begin position="166"/>
        <end position="186"/>
    </location>
</feature>
<evidence type="ECO:0000256" key="2">
    <source>
        <dbReference type="ARBA" id="ARBA00022448"/>
    </source>
</evidence>
<keyword evidence="2" id="KW-0813">Transport</keyword>
<feature type="transmembrane region" description="Helical" evidence="7">
    <location>
        <begin position="326"/>
        <end position="344"/>
    </location>
</feature>
<feature type="transmembrane region" description="Helical" evidence="7">
    <location>
        <begin position="264"/>
        <end position="284"/>
    </location>
</feature>
<evidence type="ECO:0000256" key="1">
    <source>
        <dbReference type="ARBA" id="ARBA00004141"/>
    </source>
</evidence>
<dbReference type="InterPro" id="IPR020846">
    <property type="entry name" value="MFS_dom"/>
</dbReference>
<dbReference type="GO" id="GO:0005886">
    <property type="term" value="C:plasma membrane"/>
    <property type="evidence" value="ECO:0007669"/>
    <property type="project" value="TreeGrafter"/>
</dbReference>
<dbReference type="InterPro" id="IPR011701">
    <property type="entry name" value="MFS"/>
</dbReference>
<evidence type="ECO:0000259" key="8">
    <source>
        <dbReference type="PROSITE" id="PS50850"/>
    </source>
</evidence>
<feature type="transmembrane region" description="Helical" evidence="7">
    <location>
        <begin position="234"/>
        <end position="252"/>
    </location>
</feature>
<feature type="transmembrane region" description="Helical" evidence="7">
    <location>
        <begin position="479"/>
        <end position="497"/>
    </location>
</feature>
<evidence type="ECO:0000256" key="6">
    <source>
        <dbReference type="SAM" id="MobiDB-lite"/>
    </source>
</evidence>
<dbReference type="GeneID" id="76151549"/>
<keyword evidence="4 7" id="KW-1133">Transmembrane helix</keyword>
<sequence>MSNDHNQASDKIKRPSETGTESTFGETQNHTHSVPEKSHGQATNGKDYSSASSISSEKGDPDNPKPYTENDIELGPLHNYNDIIAHNQGDRLSRIESNPALSRELTRKMLNMPESVQGAYDEDVARAWGDKRPFPPPLPDKDAYCVTFTGPDDPYSPRNYPASKKFLYCFTAGFSAMYVSLGSAYFSQGNKDVMETYHVGETVAALATSLYVMGFAIGPIVYGPLSELYGRKPIMVFSALGYSAFLFGVAAAKDLQTIMLCRFFAGFIGSGPFPLAPAIMVDLLEDRPRSVAVNIFVGTIFGAPMLGPILGGFTTKNSALGWRWNSYFSAIIGCVALILNVFCLEETHHPIILAKRAEELRRKSGNWGIFAPYEELSLSLKEIARNSLLRPWELLFLEPIVLLMCLYNAFIYGMLYSFLTVIPLIFEGRFHWSQGVAELPYISMMIGVAIAGFGIIMFERWYNNKLDTTDAAWNPESCRLPPVMVGGFIFVIGIFWLGWTGDYPEHIHWIVPVIGACFVGIGLILIFLPTLNYLIDCYVHVPASILAANTFMRASFGAAFPLFDQQMFTNLTIKWAATLIGCLAALMIPVPFIFYKYGAYIRSKSKYALK</sequence>
<feature type="transmembrane region" description="Helical" evidence="7">
    <location>
        <begin position="575"/>
        <end position="595"/>
    </location>
</feature>
<feature type="compositionally biased region" description="Basic and acidic residues" evidence="6">
    <location>
        <begin position="7"/>
        <end position="16"/>
    </location>
</feature>
<gene>
    <name evidence="9" type="ORF">KGF57_003491</name>
</gene>
<feature type="transmembrane region" description="Helical" evidence="7">
    <location>
        <begin position="395"/>
        <end position="419"/>
    </location>
</feature>
<dbReference type="FunFam" id="1.20.1250.20:FF:000011">
    <property type="entry name" value="MFS multidrug transporter, putative"/>
    <property type="match status" value="1"/>
</dbReference>
<dbReference type="EMBL" id="JAIHNG010000129">
    <property type="protein sequence ID" value="KAI5956005.1"/>
    <property type="molecule type" value="Genomic_DNA"/>
</dbReference>
<feature type="region of interest" description="Disordered" evidence="6">
    <location>
        <begin position="1"/>
        <end position="74"/>
    </location>
</feature>
<dbReference type="CDD" id="cd17323">
    <property type="entry name" value="MFS_Tpo1_MDR_like"/>
    <property type="match status" value="1"/>
</dbReference>
<dbReference type="PROSITE" id="PS50850">
    <property type="entry name" value="MFS"/>
    <property type="match status" value="1"/>
</dbReference>
<name>A0AAD5BDD9_9ASCO</name>
<dbReference type="Pfam" id="PF07690">
    <property type="entry name" value="MFS_1"/>
    <property type="match status" value="1"/>
</dbReference>
<keyword evidence="5 7" id="KW-0472">Membrane</keyword>
<dbReference type="InterPro" id="IPR036259">
    <property type="entry name" value="MFS_trans_sf"/>
</dbReference>